<dbReference type="Pfam" id="PF00672">
    <property type="entry name" value="HAMP"/>
    <property type="match status" value="1"/>
</dbReference>
<name>A0A1E5Q9M1_9PROT</name>
<evidence type="ECO:0008006" key="13">
    <source>
        <dbReference type="Google" id="ProtNLM"/>
    </source>
</evidence>
<keyword evidence="2" id="KW-0997">Cell inner membrane</keyword>
<feature type="domain" description="Methyl-accepting transducer" evidence="7">
    <location>
        <begin position="419"/>
        <end position="662"/>
    </location>
</feature>
<evidence type="ECO:0000256" key="5">
    <source>
        <dbReference type="PROSITE-ProRule" id="PRU00284"/>
    </source>
</evidence>
<proteinExistence type="inferred from homology"/>
<dbReference type="Gene3D" id="1.10.287.950">
    <property type="entry name" value="Methyl-accepting chemotaxis protein"/>
    <property type="match status" value="1"/>
</dbReference>
<feature type="transmembrane region" description="Helical" evidence="6">
    <location>
        <begin position="310"/>
        <end position="332"/>
    </location>
</feature>
<keyword evidence="6" id="KW-0812">Transmembrane</keyword>
<feature type="domain" description="T-SNARE coiled-coil homology" evidence="8">
    <location>
        <begin position="578"/>
        <end position="640"/>
    </location>
</feature>
<dbReference type="PANTHER" id="PTHR32089">
    <property type="entry name" value="METHYL-ACCEPTING CHEMOTAXIS PROTEIN MCPB"/>
    <property type="match status" value="1"/>
</dbReference>
<dbReference type="PANTHER" id="PTHR32089:SF112">
    <property type="entry name" value="LYSOZYME-LIKE PROTEIN-RELATED"/>
    <property type="match status" value="1"/>
</dbReference>
<dbReference type="InterPro" id="IPR010910">
    <property type="entry name" value="Nitrate/nitrite_sensing_bac"/>
</dbReference>
<keyword evidence="12" id="KW-1185">Reference proteome</keyword>
<evidence type="ECO:0000256" key="2">
    <source>
        <dbReference type="ARBA" id="ARBA00022519"/>
    </source>
</evidence>
<evidence type="ECO:0000256" key="6">
    <source>
        <dbReference type="SAM" id="Phobius"/>
    </source>
</evidence>
<dbReference type="InterPro" id="IPR013587">
    <property type="entry name" value="Nitrate/nitrite_sensing"/>
</dbReference>
<dbReference type="SUPFAM" id="SSF58104">
    <property type="entry name" value="Methyl-accepting chemotaxis protein (MCP) signaling domain"/>
    <property type="match status" value="1"/>
</dbReference>
<dbReference type="PROSITE" id="PS50192">
    <property type="entry name" value="T_SNARE"/>
    <property type="match status" value="1"/>
</dbReference>
<evidence type="ECO:0000259" key="7">
    <source>
        <dbReference type="PROSITE" id="PS50111"/>
    </source>
</evidence>
<dbReference type="STRING" id="28181.BEN30_06350"/>
<evidence type="ECO:0000313" key="12">
    <source>
        <dbReference type="Proteomes" id="UP000095347"/>
    </source>
</evidence>
<dbReference type="InterPro" id="IPR004089">
    <property type="entry name" value="MCPsignal_dom"/>
</dbReference>
<dbReference type="InterPro" id="IPR000727">
    <property type="entry name" value="T_SNARE_dom"/>
</dbReference>
<evidence type="ECO:0000256" key="1">
    <source>
        <dbReference type="ARBA" id="ARBA00004429"/>
    </source>
</evidence>
<dbReference type="EMBL" id="MCGG01000014">
    <property type="protein sequence ID" value="OEJ68377.1"/>
    <property type="molecule type" value="Genomic_DNA"/>
</dbReference>
<keyword evidence="6" id="KW-0472">Membrane</keyword>
<keyword evidence="2" id="KW-1003">Cell membrane</keyword>
<dbReference type="Pfam" id="PF08376">
    <property type="entry name" value="NIT"/>
    <property type="match status" value="1"/>
</dbReference>
<comment type="similarity">
    <text evidence="4">Belongs to the methyl-accepting chemotaxis (MCP) protein family.</text>
</comment>
<reference evidence="12" key="1">
    <citation type="submission" date="2016-07" db="EMBL/GenBank/DDBJ databases">
        <authorList>
            <person name="Florea S."/>
            <person name="Webb J.S."/>
            <person name="Jaromczyk J."/>
            <person name="Schardl C.L."/>
        </authorList>
    </citation>
    <scope>NUCLEOTIDE SEQUENCE [LARGE SCALE GENOMIC DNA]</scope>
    <source>
        <strain evidence="12">MV-1</strain>
    </source>
</reference>
<dbReference type="CDD" id="cd06225">
    <property type="entry name" value="HAMP"/>
    <property type="match status" value="1"/>
</dbReference>
<gene>
    <name evidence="11" type="ORF">BEN30_06350</name>
</gene>
<keyword evidence="3 5" id="KW-0807">Transducer</keyword>
<evidence type="ECO:0000256" key="3">
    <source>
        <dbReference type="ARBA" id="ARBA00023224"/>
    </source>
</evidence>
<organism evidence="11 12">
    <name type="scientific">Magnetovibrio blakemorei</name>
    <dbReference type="NCBI Taxonomy" id="28181"/>
    <lineage>
        <taxon>Bacteria</taxon>
        <taxon>Pseudomonadati</taxon>
        <taxon>Pseudomonadota</taxon>
        <taxon>Alphaproteobacteria</taxon>
        <taxon>Rhodospirillales</taxon>
        <taxon>Magnetovibrionaceae</taxon>
        <taxon>Magnetovibrio</taxon>
    </lineage>
</organism>
<dbReference type="GO" id="GO:0005886">
    <property type="term" value="C:plasma membrane"/>
    <property type="evidence" value="ECO:0007669"/>
    <property type="project" value="UniProtKB-SubCell"/>
</dbReference>
<dbReference type="PROSITE" id="PS50906">
    <property type="entry name" value="NIT"/>
    <property type="match status" value="1"/>
</dbReference>
<dbReference type="PROSITE" id="PS50111">
    <property type="entry name" value="CHEMOTAXIS_TRANSDUC_2"/>
    <property type="match status" value="1"/>
</dbReference>
<accession>A0A1E5Q9M1</accession>
<feature type="domain" description="NIT" evidence="10">
    <location>
        <begin position="51"/>
        <end position="302"/>
    </location>
</feature>
<dbReference type="Gene3D" id="6.10.340.10">
    <property type="match status" value="1"/>
</dbReference>
<evidence type="ECO:0000313" key="11">
    <source>
        <dbReference type="EMBL" id="OEJ68377.1"/>
    </source>
</evidence>
<keyword evidence="6" id="KW-1133">Transmembrane helix</keyword>
<comment type="subcellular location">
    <subcellularLocation>
        <location evidence="1">Cell inner membrane</location>
        <topology evidence="1">Multi-pass membrane protein</topology>
    </subcellularLocation>
</comment>
<sequence length="682" mass="71747">MFSNMKIGARIVLALTLPILGLLFFSAYSIYAKHQVSSEMDSLQQLAEVAPQISGVVHELQKERGTSAVYIGSKAAKFAKELPVQHADTNAAMDALNAALKSFDAQSFGKTLNTKLTAALSALSELDAKRNGVSGLTMSVPDMASYYTGTIAKLLSIVEEMAVISTNAKVTKTITAYTSFLQAKERAGQERAMGGAGFGAGKFAPPIYRRLVELIAEQNVLLFTFNVYATDTQRTALKDIVKGDDVDEVTRMRKIAVDSLYTGTTENIEGPYWFKTITSKINKLKEVEDVISTDLKAQASSIKSAASTSFYLFLIATTVLIVITTGLVYVIVSGITRPITSLTSTMRTLADGDTSVHVSGTHRGDEIGPMSMAVEVFKENMIRNLEMAAQQEVETRAKEQKTLAMEKLASSFEVDVTGVLNEVSQASNSMQKTAESMAATAEETSTQSTIVAAAAEEASTNVQTVASAAEELSSSISEISRQVAQSTQISSTAVAEVKGANDKVQGLADAAHKIGEVVALITDIADQTNLLALNATIEAARAGDAGKGFAVVASEVKNLANQTAKATEEISNQIGGIQTATQDAVQAIGSIGGTIGKMSEIASAIAAAVEEQGAATQEIARNVEQASAGTGEVTSNIAGVSQAAGDTGQAAEMVLAAVNTLTSQSDKLSHQVQDFLQGLKKI</sequence>
<evidence type="ECO:0000259" key="10">
    <source>
        <dbReference type="PROSITE" id="PS50906"/>
    </source>
</evidence>
<feature type="domain" description="HAMP" evidence="9">
    <location>
        <begin position="333"/>
        <end position="386"/>
    </location>
</feature>
<evidence type="ECO:0000256" key="4">
    <source>
        <dbReference type="ARBA" id="ARBA00029447"/>
    </source>
</evidence>
<dbReference type="SMART" id="SM00304">
    <property type="entry name" value="HAMP"/>
    <property type="match status" value="1"/>
</dbReference>
<evidence type="ECO:0000259" key="9">
    <source>
        <dbReference type="PROSITE" id="PS50885"/>
    </source>
</evidence>
<dbReference type="Pfam" id="PF00015">
    <property type="entry name" value="MCPsignal"/>
    <property type="match status" value="1"/>
</dbReference>
<dbReference type="PROSITE" id="PS50885">
    <property type="entry name" value="HAMP"/>
    <property type="match status" value="1"/>
</dbReference>
<dbReference type="SMART" id="SM00283">
    <property type="entry name" value="MA"/>
    <property type="match status" value="1"/>
</dbReference>
<dbReference type="Proteomes" id="UP000095347">
    <property type="component" value="Unassembled WGS sequence"/>
</dbReference>
<evidence type="ECO:0000259" key="8">
    <source>
        <dbReference type="PROSITE" id="PS50192"/>
    </source>
</evidence>
<dbReference type="GO" id="GO:0007165">
    <property type="term" value="P:signal transduction"/>
    <property type="evidence" value="ECO:0007669"/>
    <property type="project" value="UniProtKB-KW"/>
</dbReference>
<dbReference type="AlphaFoldDB" id="A0A1E5Q9M1"/>
<dbReference type="InterPro" id="IPR003660">
    <property type="entry name" value="HAMP_dom"/>
</dbReference>
<comment type="caution">
    <text evidence="11">The sequence shown here is derived from an EMBL/GenBank/DDBJ whole genome shotgun (WGS) entry which is preliminary data.</text>
</comment>
<protein>
    <recommendedName>
        <fullName evidence="13">Chemotaxis protein</fullName>
    </recommendedName>
</protein>